<accession>A0ABW5CGM9</accession>
<keyword evidence="1" id="KW-0808">Transferase</keyword>
<protein>
    <submittedName>
        <fullName evidence="1">Class I SAM-dependent methyltransferase</fullName>
        <ecNumber evidence="1">2.1.1.222</ecNumber>
        <ecNumber evidence="1">2.1.1.64</ecNumber>
    </submittedName>
</protein>
<dbReference type="SUPFAM" id="SSF53335">
    <property type="entry name" value="S-adenosyl-L-methionine-dependent methyltransferases"/>
    <property type="match status" value="1"/>
</dbReference>
<keyword evidence="1" id="KW-0489">Methyltransferase</keyword>
<dbReference type="InterPro" id="IPR029063">
    <property type="entry name" value="SAM-dependent_MTases_sf"/>
</dbReference>
<reference evidence="2" key="1">
    <citation type="journal article" date="2019" name="Int. J. Syst. Evol. Microbiol.">
        <title>The Global Catalogue of Microorganisms (GCM) 10K type strain sequencing project: providing services to taxonomists for standard genome sequencing and annotation.</title>
        <authorList>
            <consortium name="The Broad Institute Genomics Platform"/>
            <consortium name="The Broad Institute Genome Sequencing Center for Infectious Disease"/>
            <person name="Wu L."/>
            <person name="Ma J."/>
        </authorList>
    </citation>
    <scope>NUCLEOTIDE SEQUENCE [LARGE SCALE GENOMIC DNA]</scope>
    <source>
        <strain evidence="2">KCTC 15012</strain>
    </source>
</reference>
<dbReference type="GO" id="GO:0102208">
    <property type="term" value="F:2-polyprenyl-6-hydroxyphenol methylase activity"/>
    <property type="evidence" value="ECO:0007669"/>
    <property type="project" value="UniProtKB-EC"/>
</dbReference>
<evidence type="ECO:0000313" key="2">
    <source>
        <dbReference type="Proteomes" id="UP001597296"/>
    </source>
</evidence>
<keyword evidence="2" id="KW-1185">Reference proteome</keyword>
<proteinExistence type="predicted"/>
<gene>
    <name evidence="1" type="ORF">ACFSNB_15095</name>
</gene>
<organism evidence="1 2">
    <name type="scientific">Phaeospirillum tilakii</name>
    <dbReference type="NCBI Taxonomy" id="741673"/>
    <lineage>
        <taxon>Bacteria</taxon>
        <taxon>Pseudomonadati</taxon>
        <taxon>Pseudomonadota</taxon>
        <taxon>Alphaproteobacteria</taxon>
        <taxon>Rhodospirillales</taxon>
        <taxon>Rhodospirillaceae</taxon>
        <taxon>Phaeospirillum</taxon>
    </lineage>
</organism>
<evidence type="ECO:0000313" key="1">
    <source>
        <dbReference type="EMBL" id="MFD2235138.1"/>
    </source>
</evidence>
<sequence length="266" mass="29136">MSGDPLPPPGRHHWTERSIGDFWDRVAQTRLTELSFARGAAPSLLKLFPHYLRSDGNHLDFGGGDGDLAAALISAGFKTALYEPSAQRSEAARQRLGGLPGFLGIEDGTGGRRYDVVFCLEVIEHVMEDQLPGFLNRAATLVKPSGHLILTCPNAEDLDLDSCVCPECGTFFHRWQHLRSVTPGWLVDQLNSVGFDRAWLGLVGFDPAAIESWVGQRAAAAVPPRRRWLPWRRTMEASPVPPPSANQPDAVIGNAARIVFVGTRRP</sequence>
<dbReference type="EC" id="2.1.1.64" evidence="1"/>
<dbReference type="EC" id="2.1.1.222" evidence="1"/>
<dbReference type="Proteomes" id="UP001597296">
    <property type="component" value="Unassembled WGS sequence"/>
</dbReference>
<dbReference type="Gene3D" id="3.40.50.150">
    <property type="entry name" value="Vaccinia Virus protein VP39"/>
    <property type="match status" value="1"/>
</dbReference>
<dbReference type="Pfam" id="PF13489">
    <property type="entry name" value="Methyltransf_23"/>
    <property type="match status" value="1"/>
</dbReference>
<dbReference type="RefSeq" id="WP_377318039.1">
    <property type="nucleotide sequence ID" value="NZ_JBHUIY010000037.1"/>
</dbReference>
<name>A0ABW5CGM9_9PROT</name>
<dbReference type="GO" id="GO:0032259">
    <property type="term" value="P:methylation"/>
    <property type="evidence" value="ECO:0007669"/>
    <property type="project" value="UniProtKB-KW"/>
</dbReference>
<dbReference type="CDD" id="cd02440">
    <property type="entry name" value="AdoMet_MTases"/>
    <property type="match status" value="1"/>
</dbReference>
<dbReference type="EMBL" id="JBHUIY010000037">
    <property type="protein sequence ID" value="MFD2235138.1"/>
    <property type="molecule type" value="Genomic_DNA"/>
</dbReference>
<dbReference type="GO" id="GO:0061542">
    <property type="term" value="F:3-demethylubiquinol 3-O-methyltransferase activity"/>
    <property type="evidence" value="ECO:0007669"/>
    <property type="project" value="UniProtKB-EC"/>
</dbReference>
<comment type="caution">
    <text evidence="1">The sequence shown here is derived from an EMBL/GenBank/DDBJ whole genome shotgun (WGS) entry which is preliminary data.</text>
</comment>